<keyword evidence="2" id="KW-1185">Reference proteome</keyword>
<dbReference type="EMBL" id="LT906470">
    <property type="protein sequence ID" value="SNV54750.1"/>
    <property type="molecule type" value="Genomic_DNA"/>
</dbReference>
<accession>A0A239Y7W0</accession>
<name>A0A239Y7W0_9FIRM</name>
<organism evidence="1 2">
    <name type="scientific">Veillonella rodentium</name>
    <dbReference type="NCBI Taxonomy" id="248315"/>
    <lineage>
        <taxon>Bacteria</taxon>
        <taxon>Bacillati</taxon>
        <taxon>Bacillota</taxon>
        <taxon>Negativicutes</taxon>
        <taxon>Veillonellales</taxon>
        <taxon>Veillonellaceae</taxon>
        <taxon>Veillonella</taxon>
    </lineage>
</organism>
<evidence type="ECO:0000313" key="1">
    <source>
        <dbReference type="EMBL" id="SNV54750.1"/>
    </source>
</evidence>
<dbReference type="KEGG" id="vrm:44547418_00103"/>
<proteinExistence type="predicted"/>
<sequence>MKKFVSDICNKKIKGHSNYDFADVAVNSDNLLFIDPVLIETKKNKWCKEAKEIITSFFDELYKAYKENNRKRKKELLLHAREQNATHLGYGSGSNGKGNTAEGLLNLFKPLEKLITKIPTIEKDVDLVVLLPGFAEDGLSDLLTNILHKHLNDYTLEQMKKYGMNSIETKKFWSWNQEKAYWEELEKPVCCVDGRELLLVPKCILRKNYLFGTGQYFSRIIIERIREEGGYMIDGKPIPKKEIIKSKRHSGKYWQYNEVTSYTQKNNDALDEYHKELPNYYSEKYSRLSDSQLDEIIYRE</sequence>
<dbReference type="RefSeq" id="WP_095064780.1">
    <property type="nucleotide sequence ID" value="NZ_LT906470.1"/>
</dbReference>
<protein>
    <submittedName>
        <fullName evidence="1">Uncharacterized protein</fullName>
    </submittedName>
</protein>
<gene>
    <name evidence="1" type="ORF">SAMEA44547418_00103</name>
</gene>
<dbReference type="Proteomes" id="UP000214973">
    <property type="component" value="Chromosome 1"/>
</dbReference>
<dbReference type="AlphaFoldDB" id="A0A239Y7W0"/>
<evidence type="ECO:0000313" key="2">
    <source>
        <dbReference type="Proteomes" id="UP000214973"/>
    </source>
</evidence>
<reference evidence="1 2" key="1">
    <citation type="submission" date="2017-06" db="EMBL/GenBank/DDBJ databases">
        <authorList>
            <consortium name="Pathogen Informatics"/>
        </authorList>
    </citation>
    <scope>NUCLEOTIDE SEQUENCE [LARGE SCALE GENOMIC DNA]</scope>
    <source>
        <strain evidence="1 2">NCTC12018</strain>
    </source>
</reference>